<accession>A0A4R8Q213</accession>
<keyword evidence="3" id="KW-1185">Reference proteome</keyword>
<dbReference type="PANTHER" id="PTHR33112">
    <property type="entry name" value="DOMAIN PROTEIN, PUTATIVE-RELATED"/>
    <property type="match status" value="1"/>
</dbReference>
<dbReference type="AlphaFoldDB" id="A0A4R8Q213"/>
<evidence type="ECO:0000313" key="3">
    <source>
        <dbReference type="Proteomes" id="UP000295083"/>
    </source>
</evidence>
<evidence type="ECO:0000259" key="1">
    <source>
        <dbReference type="Pfam" id="PF06985"/>
    </source>
</evidence>
<evidence type="ECO:0000313" key="2">
    <source>
        <dbReference type="EMBL" id="TDZ29145.1"/>
    </source>
</evidence>
<reference evidence="2 3" key="1">
    <citation type="submission" date="2018-11" db="EMBL/GenBank/DDBJ databases">
        <title>Genome sequence and assembly of Colletotrichum spinosum.</title>
        <authorList>
            <person name="Gan P."/>
            <person name="Shirasu K."/>
        </authorList>
    </citation>
    <scope>NUCLEOTIDE SEQUENCE [LARGE SCALE GENOMIC DNA]</scope>
    <source>
        <strain evidence="2 3">CBS 515.97</strain>
    </source>
</reference>
<dbReference type="Proteomes" id="UP000295083">
    <property type="component" value="Unassembled WGS sequence"/>
</dbReference>
<feature type="domain" description="Heterokaryon incompatibility" evidence="1">
    <location>
        <begin position="202"/>
        <end position="362"/>
    </location>
</feature>
<gene>
    <name evidence="2" type="ORF">C8035_v004610</name>
</gene>
<dbReference type="Pfam" id="PF06985">
    <property type="entry name" value="HET"/>
    <property type="match status" value="1"/>
</dbReference>
<organism evidence="2 3">
    <name type="scientific">Colletotrichum spinosum</name>
    <dbReference type="NCBI Taxonomy" id="1347390"/>
    <lineage>
        <taxon>Eukaryota</taxon>
        <taxon>Fungi</taxon>
        <taxon>Dikarya</taxon>
        <taxon>Ascomycota</taxon>
        <taxon>Pezizomycotina</taxon>
        <taxon>Sordariomycetes</taxon>
        <taxon>Hypocreomycetidae</taxon>
        <taxon>Glomerellales</taxon>
        <taxon>Glomerellaceae</taxon>
        <taxon>Colletotrichum</taxon>
        <taxon>Colletotrichum orbiculare species complex</taxon>
    </lineage>
</organism>
<comment type="caution">
    <text evidence="2">The sequence shown here is derived from an EMBL/GenBank/DDBJ whole genome shotgun (WGS) entry which is preliminary data.</text>
</comment>
<dbReference type="PANTHER" id="PTHR33112:SF10">
    <property type="entry name" value="TOL"/>
    <property type="match status" value="1"/>
</dbReference>
<sequence>MDEQTRTICDFCRKHILKSKKSWDYHNPDRAKFEKGVESGCVFCKKLASIIEKIQPGCEHDISEYERIASYRWNMREAPRIRETNSHVSITFRPVPLQCRQCGTDGREQPSEVLFYLFQEEDLGYIPPDETSLGPATDSEESVGRMKRWLDHCRDNHPQCEPRHTSSDFVPTRLLDVGPPGDSLPTHIRVVETKKKHIKEQYMTLSHCWGGNSFVQLTRKTFDDFTTTGIPWKNDPPGNDISSNKNFVEAIRVAQRLGARYLWIDSICIIQQDAAEWKTEAGLMHKVYRNSYCNLAAAASSDFTGGLFRRRSHDILPVQYDPKDDESSSMFGGRVWRILPADLWDRDLLGSPLYGRGWVFQERMLSPRLLQFGHDQIFWDCATTSACETLPAGLPPPLDAKASTDGGWRRRLQEADITVPSRIKDANGSLEKFWEGAVLNYTSCELTKHDDKDKAMWGIAKLVRDMQREEYAYGLWSGGLEEQLAWRVAGQPAKESAKPETEFFPSWSWTSLNVPIRIVPRLRGADRFYAAKNHQQEAMCFELETRLFRGGGIERAAQNTDTELGAMAQTQHVEASMAAAEERPGVPNLDEPSELSCEAIAVLAHVCHGKLQQKPQEGDWSVAVEGLKPEATIDAYLDVQPDETDTPCQFLVLAASRVFRDEQGELVEDSSDVDEDVVDQVQFSGVGILAEWVNEEAKHLKRVGSVAFRRLDLDDWARFRRACGEDDEALEYELDVENGQCVWLL</sequence>
<dbReference type="EMBL" id="QAPG01000328">
    <property type="protein sequence ID" value="TDZ29145.1"/>
    <property type="molecule type" value="Genomic_DNA"/>
</dbReference>
<protein>
    <recommendedName>
        <fullName evidence="1">Heterokaryon incompatibility domain-containing protein</fullName>
    </recommendedName>
</protein>
<name>A0A4R8Q213_9PEZI</name>
<dbReference type="InterPro" id="IPR010730">
    <property type="entry name" value="HET"/>
</dbReference>
<proteinExistence type="predicted"/>